<evidence type="ECO:0000256" key="7">
    <source>
        <dbReference type="PIRNR" id="PIRNR002744"/>
    </source>
</evidence>
<dbReference type="EMBL" id="JBHLZY010000005">
    <property type="protein sequence ID" value="MFB9768694.1"/>
    <property type="molecule type" value="Genomic_DNA"/>
</dbReference>
<feature type="transmembrane region" description="Helical" evidence="9">
    <location>
        <begin position="418"/>
        <end position="438"/>
    </location>
</feature>
<dbReference type="InterPro" id="IPR001248">
    <property type="entry name" value="Pur-cyt_permease"/>
</dbReference>
<dbReference type="Pfam" id="PF02133">
    <property type="entry name" value="Transp_cyt_pur"/>
    <property type="match status" value="1"/>
</dbReference>
<dbReference type="Gene3D" id="1.10.4160.10">
    <property type="entry name" value="Hydantoin permease"/>
    <property type="match status" value="1"/>
</dbReference>
<feature type="transmembrane region" description="Helical" evidence="9">
    <location>
        <begin position="450"/>
        <end position="470"/>
    </location>
</feature>
<dbReference type="CDD" id="cd11484">
    <property type="entry name" value="SLC-NCS1sbd_CobB-like"/>
    <property type="match status" value="1"/>
</dbReference>
<feature type="region of interest" description="Disordered" evidence="8">
    <location>
        <begin position="1"/>
        <end position="22"/>
    </location>
</feature>
<keyword evidence="6 7" id="KW-0472">Membrane</keyword>
<evidence type="ECO:0000313" key="11">
    <source>
        <dbReference type="Proteomes" id="UP001589691"/>
    </source>
</evidence>
<evidence type="ECO:0000313" key="10">
    <source>
        <dbReference type="EMBL" id="MFB9768694.1"/>
    </source>
</evidence>
<proteinExistence type="inferred from homology"/>
<evidence type="ECO:0000256" key="1">
    <source>
        <dbReference type="ARBA" id="ARBA00004141"/>
    </source>
</evidence>
<dbReference type="InterPro" id="IPR030191">
    <property type="entry name" value="CodB"/>
</dbReference>
<evidence type="ECO:0000256" key="9">
    <source>
        <dbReference type="SAM" id="Phobius"/>
    </source>
</evidence>
<feature type="transmembrane region" description="Helical" evidence="9">
    <location>
        <begin position="378"/>
        <end position="397"/>
    </location>
</feature>
<dbReference type="Proteomes" id="UP001589691">
    <property type="component" value="Unassembled WGS sequence"/>
</dbReference>
<dbReference type="PIRSF" id="PIRSF002744">
    <property type="entry name" value="Pur-cyt_permease"/>
    <property type="match status" value="1"/>
</dbReference>
<name>A0ABV5WRA5_9LACO</name>
<evidence type="ECO:0000256" key="5">
    <source>
        <dbReference type="ARBA" id="ARBA00022989"/>
    </source>
</evidence>
<gene>
    <name evidence="10" type="ORF">ACFFLI_02255</name>
</gene>
<evidence type="ECO:0000256" key="8">
    <source>
        <dbReference type="SAM" id="MobiDB-lite"/>
    </source>
</evidence>
<comment type="caution">
    <text evidence="10">The sequence shown here is derived from an EMBL/GenBank/DDBJ whole genome shotgun (WGS) entry which is preliminary data.</text>
</comment>
<feature type="transmembrane region" description="Helical" evidence="9">
    <location>
        <begin position="306"/>
        <end position="326"/>
    </location>
</feature>
<feature type="transmembrane region" description="Helical" evidence="9">
    <location>
        <begin position="230"/>
        <end position="250"/>
    </location>
</feature>
<evidence type="ECO:0000256" key="6">
    <source>
        <dbReference type="ARBA" id="ARBA00023136"/>
    </source>
</evidence>
<keyword evidence="11" id="KW-1185">Reference proteome</keyword>
<accession>A0ABV5WRA5</accession>
<sequence length="490" mass="52880">MMDKTAQTRAVKTSGDAESTGTAQLPAHLRPIPRERRHMTNWDLFATWVGANANNGTWYIGGVIAACGLLTASKTLLIVGVCAYVLLALASYMGYRTGLPAMVLTRASFGVRGSRLPSLINLIQFIGWAAVNTFIAATSISYLLSGLLGWPRYGQPGGQRGLVLGILIMSVLHLVSISLGERSIRWIERLGIGLVIIFVIWESIAVFRLVSWQALLAWQPPTQLKMSSGMAADTLAAFNLAWVTAAADFSRFTAKKSAATTASFLGANVGLFWFALIGLVATIGTAVTLNQFDPNNSDPSTIAAKLGLGVLALLVIVLTSTTANAVNLMSAGAALTNLWHRCSLRVSLWLVTLVATVVTFLPLYFASFLTVFEGFLDMIGMLLGPEIAIFLVDYFWLNRRHYQLAAFNQVGGRYWYQHGINWIAVGTWGLGVASYLALKQWPLVADTVGATPLTMGLTALLYAGGQGWYLRHQRVKVPATASAVSDSGRD</sequence>
<keyword evidence="4 9" id="KW-0812">Transmembrane</keyword>
<dbReference type="InterPro" id="IPR026030">
    <property type="entry name" value="Pur-cyt_permease_Fcy2/21/22"/>
</dbReference>
<feature type="transmembrane region" description="Helical" evidence="9">
    <location>
        <begin position="346"/>
        <end position="366"/>
    </location>
</feature>
<keyword evidence="3 7" id="KW-0813">Transport</keyword>
<evidence type="ECO:0000256" key="4">
    <source>
        <dbReference type="ARBA" id="ARBA00022692"/>
    </source>
</evidence>
<feature type="transmembrane region" description="Helical" evidence="9">
    <location>
        <begin position="192"/>
        <end position="210"/>
    </location>
</feature>
<dbReference type="PANTHER" id="PTHR30569:SF0">
    <property type="entry name" value="CYTOSINE PERMEASE"/>
    <property type="match status" value="1"/>
</dbReference>
<feature type="transmembrane region" description="Helical" evidence="9">
    <location>
        <begin position="162"/>
        <end position="180"/>
    </location>
</feature>
<evidence type="ECO:0000256" key="2">
    <source>
        <dbReference type="ARBA" id="ARBA00008974"/>
    </source>
</evidence>
<feature type="transmembrane region" description="Helical" evidence="9">
    <location>
        <begin position="44"/>
        <end position="71"/>
    </location>
</feature>
<comment type="subcellular location">
    <subcellularLocation>
        <location evidence="1">Membrane</location>
        <topology evidence="1">Multi-pass membrane protein</topology>
    </subcellularLocation>
</comment>
<comment type="similarity">
    <text evidence="2 7">Belongs to the purine-cytosine permease (2.A.39) family.</text>
</comment>
<organism evidence="10 11">
    <name type="scientific">Lactiplantibacillus modestisalitolerans</name>
    <dbReference type="NCBI Taxonomy" id="1457219"/>
    <lineage>
        <taxon>Bacteria</taxon>
        <taxon>Bacillati</taxon>
        <taxon>Bacillota</taxon>
        <taxon>Bacilli</taxon>
        <taxon>Lactobacillales</taxon>
        <taxon>Lactobacillaceae</taxon>
        <taxon>Lactiplantibacillus</taxon>
    </lineage>
</organism>
<keyword evidence="5 9" id="KW-1133">Transmembrane helix</keyword>
<feature type="transmembrane region" description="Helical" evidence="9">
    <location>
        <begin position="116"/>
        <end position="142"/>
    </location>
</feature>
<feature type="transmembrane region" description="Helical" evidence="9">
    <location>
        <begin position="77"/>
        <end position="95"/>
    </location>
</feature>
<reference evidence="10 11" key="1">
    <citation type="submission" date="2024-09" db="EMBL/GenBank/DDBJ databases">
        <authorList>
            <person name="Sun Q."/>
            <person name="Mori K."/>
        </authorList>
    </citation>
    <scope>NUCLEOTIDE SEQUENCE [LARGE SCALE GENOMIC DNA]</scope>
    <source>
        <strain evidence="10 11">TBRC 4576</strain>
    </source>
</reference>
<evidence type="ECO:0000256" key="3">
    <source>
        <dbReference type="ARBA" id="ARBA00022448"/>
    </source>
</evidence>
<feature type="transmembrane region" description="Helical" evidence="9">
    <location>
        <begin position="262"/>
        <end position="286"/>
    </location>
</feature>
<dbReference type="PANTHER" id="PTHR30569">
    <property type="entry name" value="CYTOSINE TRANSPORTER CODB"/>
    <property type="match status" value="1"/>
</dbReference>
<protein>
    <submittedName>
        <fullName evidence="10">Cytosine permease</fullName>
    </submittedName>
</protein>
<dbReference type="RefSeq" id="WP_225424377.1">
    <property type="nucleotide sequence ID" value="NZ_BJEA01000007.1"/>
</dbReference>